<keyword evidence="4" id="KW-0804">Transcription</keyword>
<organism evidence="6 7">
    <name type="scientific">Arcanobacterium buesumense</name>
    <dbReference type="NCBI Taxonomy" id="2722751"/>
    <lineage>
        <taxon>Bacteria</taxon>
        <taxon>Bacillati</taxon>
        <taxon>Actinomycetota</taxon>
        <taxon>Actinomycetes</taxon>
        <taxon>Actinomycetales</taxon>
        <taxon>Actinomycetaceae</taxon>
        <taxon>Arcanobacterium</taxon>
    </lineage>
</organism>
<dbReference type="InterPro" id="IPR000551">
    <property type="entry name" value="MerR-type_HTH_dom"/>
</dbReference>
<name>A0A6H2EMC0_9ACTO</name>
<dbReference type="KEGG" id="arca:HC352_06695"/>
<feature type="domain" description="HTH merR-type" evidence="5">
    <location>
        <begin position="10"/>
        <end position="71"/>
    </location>
</feature>
<dbReference type="GO" id="GO:0003677">
    <property type="term" value="F:DNA binding"/>
    <property type="evidence" value="ECO:0007669"/>
    <property type="project" value="UniProtKB-KW"/>
</dbReference>
<accession>A0A6H2EMC0</accession>
<dbReference type="PANTHER" id="PTHR30204:SF69">
    <property type="entry name" value="MERR-FAMILY TRANSCRIPTIONAL REGULATOR"/>
    <property type="match status" value="1"/>
</dbReference>
<dbReference type="SMART" id="SM00422">
    <property type="entry name" value="HTH_MERR"/>
    <property type="match status" value="1"/>
</dbReference>
<protein>
    <submittedName>
        <fullName evidence="6">MerR family transcriptional regulator</fullName>
    </submittedName>
</protein>
<proteinExistence type="predicted"/>
<evidence type="ECO:0000256" key="1">
    <source>
        <dbReference type="ARBA" id="ARBA00022491"/>
    </source>
</evidence>
<dbReference type="RefSeq" id="WP_168918159.1">
    <property type="nucleotide sequence ID" value="NZ_CP050804.1"/>
</dbReference>
<evidence type="ECO:0000256" key="3">
    <source>
        <dbReference type="ARBA" id="ARBA00023125"/>
    </source>
</evidence>
<keyword evidence="2" id="KW-0805">Transcription regulation</keyword>
<dbReference type="Pfam" id="PF13411">
    <property type="entry name" value="MerR_1"/>
    <property type="match status" value="1"/>
</dbReference>
<dbReference type="PANTHER" id="PTHR30204">
    <property type="entry name" value="REDOX-CYCLING DRUG-SENSING TRANSCRIPTIONAL ACTIVATOR SOXR"/>
    <property type="match status" value="1"/>
</dbReference>
<reference evidence="6 7" key="1">
    <citation type="submission" date="2020-03" db="EMBL/GenBank/DDBJ databases">
        <title>Complete genome of Arcanobacterium buesumensis sp. nov. strain 2701.</title>
        <authorList>
            <person name="Borowiak M."/>
            <person name="Alssahen M."/>
            <person name="Laemmler C."/>
            <person name="Malorny B."/>
            <person name="Hassan A."/>
            <person name="Prenger-Berninghoff E."/>
            <person name="Ploetz M."/>
            <person name="Abdulmawjood A."/>
        </authorList>
    </citation>
    <scope>NUCLEOTIDE SEQUENCE [LARGE SCALE GENOMIC DNA]</scope>
    <source>
        <strain evidence="6 7">2701</strain>
    </source>
</reference>
<evidence type="ECO:0000256" key="2">
    <source>
        <dbReference type="ARBA" id="ARBA00023015"/>
    </source>
</evidence>
<dbReference type="Proteomes" id="UP000502298">
    <property type="component" value="Chromosome"/>
</dbReference>
<dbReference type="InterPro" id="IPR047057">
    <property type="entry name" value="MerR_fam"/>
</dbReference>
<dbReference type="InterPro" id="IPR009061">
    <property type="entry name" value="DNA-bd_dom_put_sf"/>
</dbReference>
<dbReference type="GO" id="GO:0003700">
    <property type="term" value="F:DNA-binding transcription factor activity"/>
    <property type="evidence" value="ECO:0007669"/>
    <property type="project" value="InterPro"/>
</dbReference>
<dbReference type="Gene3D" id="1.10.1660.10">
    <property type="match status" value="1"/>
</dbReference>
<evidence type="ECO:0000313" key="6">
    <source>
        <dbReference type="EMBL" id="QJC22228.1"/>
    </source>
</evidence>
<dbReference type="CDD" id="cd00592">
    <property type="entry name" value="HTH_MerR-like"/>
    <property type="match status" value="1"/>
</dbReference>
<dbReference type="SUPFAM" id="SSF46955">
    <property type="entry name" value="Putative DNA-binding domain"/>
    <property type="match status" value="1"/>
</dbReference>
<evidence type="ECO:0000256" key="4">
    <source>
        <dbReference type="ARBA" id="ARBA00023163"/>
    </source>
</evidence>
<evidence type="ECO:0000259" key="5">
    <source>
        <dbReference type="PROSITE" id="PS50937"/>
    </source>
</evidence>
<sequence length="248" mass="28036">MILYSQQLTKLTGASRKALRLYEDRGLLTAIGRDTNGWRIYTAEHLLRVATIKFLQESGLTLDDIAAVLADSQTSQPWDLAEQRLKARIAEAQEKLAVLQQLKNMRTHDADLPLYSPDIRDLLNILIKRGYPAEMAYRSGQILQFLEITLAAEQWQAILRLGRKEVTNIDDDIITLAREFVDLAHVPADSPRIDEWRDKALSYEQTHPDTVHTGFKSLGIEQKISTVLDSLWADGLSPAQLRASAIFD</sequence>
<dbReference type="AlphaFoldDB" id="A0A6H2EMC0"/>
<keyword evidence="1" id="KW-0678">Repressor</keyword>
<dbReference type="EMBL" id="CP050804">
    <property type="protein sequence ID" value="QJC22228.1"/>
    <property type="molecule type" value="Genomic_DNA"/>
</dbReference>
<keyword evidence="7" id="KW-1185">Reference proteome</keyword>
<dbReference type="PROSITE" id="PS50937">
    <property type="entry name" value="HTH_MERR_2"/>
    <property type="match status" value="1"/>
</dbReference>
<gene>
    <name evidence="6" type="ORF">HC352_06695</name>
</gene>
<evidence type="ECO:0000313" key="7">
    <source>
        <dbReference type="Proteomes" id="UP000502298"/>
    </source>
</evidence>
<keyword evidence="3" id="KW-0238">DNA-binding</keyword>